<feature type="transmembrane region" description="Helical" evidence="5">
    <location>
        <begin position="54"/>
        <end position="72"/>
    </location>
</feature>
<keyword evidence="7" id="KW-1185">Reference proteome</keyword>
<comment type="subcellular location">
    <subcellularLocation>
        <location evidence="1">Membrane</location>
        <topology evidence="1">Multi-pass membrane protein</topology>
    </subcellularLocation>
</comment>
<dbReference type="PANTHER" id="PTHR31465:SF11">
    <property type="entry name" value="DOMAIN PROTEIN, PUTATIVE (AFU_ORTHOLOGUE AFUA_3G10770)-RELATED"/>
    <property type="match status" value="1"/>
</dbReference>
<reference evidence="6" key="1">
    <citation type="submission" date="2022-12" db="EMBL/GenBank/DDBJ databases">
        <authorList>
            <person name="Petersen C."/>
        </authorList>
    </citation>
    <scope>NUCLEOTIDE SEQUENCE</scope>
    <source>
        <strain evidence="6">IBT 15544</strain>
    </source>
</reference>
<dbReference type="AlphaFoldDB" id="A0A9W9N2F4"/>
<protein>
    <submittedName>
        <fullName evidence="6">Uncharacterized protein</fullName>
    </submittedName>
</protein>
<keyword evidence="3 5" id="KW-1133">Transmembrane helix</keyword>
<evidence type="ECO:0000256" key="3">
    <source>
        <dbReference type="ARBA" id="ARBA00022989"/>
    </source>
</evidence>
<dbReference type="GO" id="GO:0005886">
    <property type="term" value="C:plasma membrane"/>
    <property type="evidence" value="ECO:0007669"/>
    <property type="project" value="TreeGrafter"/>
</dbReference>
<dbReference type="OrthoDB" id="1844152at2759"/>
<comment type="caution">
    <text evidence="6">The sequence shown here is derived from an EMBL/GenBank/DDBJ whole genome shotgun (WGS) entry which is preliminary data.</text>
</comment>
<dbReference type="Pfam" id="PF04479">
    <property type="entry name" value="RTA1"/>
    <property type="match status" value="1"/>
</dbReference>
<dbReference type="GO" id="GO:0000324">
    <property type="term" value="C:fungal-type vacuole"/>
    <property type="evidence" value="ECO:0007669"/>
    <property type="project" value="TreeGrafter"/>
</dbReference>
<evidence type="ECO:0000256" key="5">
    <source>
        <dbReference type="SAM" id="Phobius"/>
    </source>
</evidence>
<sequence>MFEQELLVGCHAKIPGVGTSYGYVPSLGAGIAFCVLFGISMILHTAQMCWKRTWWTSVFSVGCIVEIIGWAGRTWSSQCPYNSTAFLMQISTLIIAPTFFTAGIYVLLGEFIRRLGRESSILKPSLYLWIFVTCDIVSLAVQAIGGGMASGQATKVHGNTAPGTHVMVAGIVFQLFSITIFVFLAVDFISRTMRRRLLQQLTGSVIPLLGAMILSVLCIYARSIYRTIELLQGWTGYLITHESYFVGLDGAMMVVAVAVFNVLHPGWLLPSDKQTNALKREVTGDEVEMNPASASQ</sequence>
<feature type="transmembrane region" description="Helical" evidence="5">
    <location>
        <begin position="165"/>
        <end position="189"/>
    </location>
</feature>
<dbReference type="PANTHER" id="PTHR31465">
    <property type="entry name" value="PROTEIN RTA1-RELATED"/>
    <property type="match status" value="1"/>
</dbReference>
<evidence type="ECO:0000313" key="7">
    <source>
        <dbReference type="Proteomes" id="UP001150904"/>
    </source>
</evidence>
<evidence type="ECO:0000256" key="1">
    <source>
        <dbReference type="ARBA" id="ARBA00004141"/>
    </source>
</evidence>
<dbReference type="GeneID" id="83178014"/>
<keyword evidence="2 5" id="KW-0812">Transmembrane</keyword>
<feature type="transmembrane region" description="Helical" evidence="5">
    <location>
        <begin position="126"/>
        <end position="145"/>
    </location>
</feature>
<accession>A0A9W9N2F4</accession>
<name>A0A9W9N2F4_9EURO</name>
<keyword evidence="4 5" id="KW-0472">Membrane</keyword>
<proteinExistence type="predicted"/>
<dbReference type="RefSeq" id="XP_058310175.1">
    <property type="nucleotide sequence ID" value="XM_058450713.1"/>
</dbReference>
<dbReference type="Proteomes" id="UP001150904">
    <property type="component" value="Unassembled WGS sequence"/>
</dbReference>
<feature type="transmembrane region" description="Helical" evidence="5">
    <location>
        <begin position="201"/>
        <end position="224"/>
    </location>
</feature>
<evidence type="ECO:0000256" key="2">
    <source>
        <dbReference type="ARBA" id="ARBA00022692"/>
    </source>
</evidence>
<gene>
    <name evidence="6" type="ORF">N7498_003651</name>
</gene>
<feature type="transmembrane region" description="Helical" evidence="5">
    <location>
        <begin position="84"/>
        <end position="106"/>
    </location>
</feature>
<feature type="transmembrane region" description="Helical" evidence="5">
    <location>
        <begin position="244"/>
        <end position="263"/>
    </location>
</feature>
<dbReference type="EMBL" id="JAPQKR010000008">
    <property type="protein sequence ID" value="KAJ5212005.1"/>
    <property type="molecule type" value="Genomic_DNA"/>
</dbReference>
<reference evidence="6" key="2">
    <citation type="journal article" date="2023" name="IMA Fungus">
        <title>Comparative genomic study of the Penicillium genus elucidates a diverse pangenome and 15 lateral gene transfer events.</title>
        <authorList>
            <person name="Petersen C."/>
            <person name="Sorensen T."/>
            <person name="Nielsen M.R."/>
            <person name="Sondergaard T.E."/>
            <person name="Sorensen J.L."/>
            <person name="Fitzpatrick D.A."/>
            <person name="Frisvad J.C."/>
            <person name="Nielsen K.L."/>
        </authorList>
    </citation>
    <scope>NUCLEOTIDE SEQUENCE</scope>
    <source>
        <strain evidence="6">IBT 15544</strain>
    </source>
</reference>
<evidence type="ECO:0000313" key="6">
    <source>
        <dbReference type="EMBL" id="KAJ5212005.1"/>
    </source>
</evidence>
<organism evidence="6 7">
    <name type="scientific">Penicillium cinerascens</name>
    <dbReference type="NCBI Taxonomy" id="70096"/>
    <lineage>
        <taxon>Eukaryota</taxon>
        <taxon>Fungi</taxon>
        <taxon>Dikarya</taxon>
        <taxon>Ascomycota</taxon>
        <taxon>Pezizomycotina</taxon>
        <taxon>Eurotiomycetes</taxon>
        <taxon>Eurotiomycetidae</taxon>
        <taxon>Eurotiales</taxon>
        <taxon>Aspergillaceae</taxon>
        <taxon>Penicillium</taxon>
    </lineage>
</organism>
<dbReference type="InterPro" id="IPR007568">
    <property type="entry name" value="RTA1"/>
</dbReference>
<feature type="transmembrane region" description="Helical" evidence="5">
    <location>
        <begin position="20"/>
        <end position="42"/>
    </location>
</feature>
<evidence type="ECO:0000256" key="4">
    <source>
        <dbReference type="ARBA" id="ARBA00023136"/>
    </source>
</evidence>